<dbReference type="RefSeq" id="WP_091654413.1">
    <property type="nucleotide sequence ID" value="NZ_FOVW01000007.1"/>
</dbReference>
<feature type="domain" description="Secretion system C-terminal sorting" evidence="1">
    <location>
        <begin position="471"/>
        <end position="547"/>
    </location>
</feature>
<evidence type="ECO:0000313" key="3">
    <source>
        <dbReference type="Proteomes" id="UP000199564"/>
    </source>
</evidence>
<keyword evidence="3" id="KW-1185">Reference proteome</keyword>
<evidence type="ECO:0000259" key="1">
    <source>
        <dbReference type="Pfam" id="PF18962"/>
    </source>
</evidence>
<dbReference type="InterPro" id="IPR026444">
    <property type="entry name" value="Secre_tail"/>
</dbReference>
<gene>
    <name evidence="2" type="ORF">SAMN04488519_10737</name>
</gene>
<accession>A0A1I5HGP2</accession>
<organism evidence="2 3">
    <name type="scientific">Algoriphagus ornithinivorans</name>
    <dbReference type="NCBI Taxonomy" id="226506"/>
    <lineage>
        <taxon>Bacteria</taxon>
        <taxon>Pseudomonadati</taxon>
        <taxon>Bacteroidota</taxon>
        <taxon>Cytophagia</taxon>
        <taxon>Cytophagales</taxon>
        <taxon>Cyclobacteriaceae</taxon>
        <taxon>Algoriphagus</taxon>
    </lineage>
</organism>
<dbReference type="EMBL" id="FOVW01000007">
    <property type="protein sequence ID" value="SFO47442.1"/>
    <property type="molecule type" value="Genomic_DNA"/>
</dbReference>
<dbReference type="Pfam" id="PF18962">
    <property type="entry name" value="Por_Secre_tail"/>
    <property type="match status" value="1"/>
</dbReference>
<proteinExistence type="predicted"/>
<name>A0A1I5HGP2_9BACT</name>
<dbReference type="AlphaFoldDB" id="A0A1I5HGP2"/>
<dbReference type="STRING" id="226506.SAMN04488519_10737"/>
<reference evidence="3" key="1">
    <citation type="submission" date="2016-10" db="EMBL/GenBank/DDBJ databases">
        <authorList>
            <person name="Varghese N."/>
            <person name="Submissions S."/>
        </authorList>
    </citation>
    <scope>NUCLEOTIDE SEQUENCE [LARGE SCALE GENOMIC DNA]</scope>
    <source>
        <strain evidence="3">DSM 15282</strain>
    </source>
</reference>
<protein>
    <submittedName>
        <fullName evidence="2">Por secretion system C-terminal sorting domain-containing protein</fullName>
    </submittedName>
</protein>
<dbReference type="NCBIfam" id="TIGR04183">
    <property type="entry name" value="Por_Secre_tail"/>
    <property type="match status" value="1"/>
</dbReference>
<sequence>MRYLCFSIFIICMLLGREGSGQTYTYNPTKPGCDGTWTNGLCWDKVNVAGCSLNSPSLYPPLMPSASFPNFNTYRNNCKVTVNISQSLVLNPGFDFGFYSPVYEFNIANGAFLTVDRDLHLMEQSSVTINNSNGTGDALFTVSGAIYYRKQSSFILTPYVSSETASIINPATNTYDGVLFHVHPNASLRVSHYAAFPNSNTNYFLIEGLFEANQIYLSAGNPGFQDNRLPAKNQLIVRGSSAATANICTGITVEGDAYVIVEAGATLNLPELNLAGTGLFDNYGNTSIENVNFSGSSLFRFFPGSNFEYNNFTKSGSTVLSKCGTTVASITTPVGSCTATMSRNTDPAHWESLTGDFCFRLLPIYIGEITATVKKESVEVKWETLSETGEEQYELERSLNSNLEWEVIATIPSKGLSQISQWYSYEDLGATNLSPLIYYRIHRKAEEPESSKVISVLKPADLEIEEVWLAYPNPFSKTFRLGNKNLKPMDYEKIQISLYNGSDLLGNWESSNLSELNKRLEAFSSNLKDGAYFLKLTKGNQTQVIKLVKQ</sequence>
<dbReference type="Proteomes" id="UP000199564">
    <property type="component" value="Unassembled WGS sequence"/>
</dbReference>
<evidence type="ECO:0000313" key="2">
    <source>
        <dbReference type="EMBL" id="SFO47442.1"/>
    </source>
</evidence>